<evidence type="ECO:0000256" key="2">
    <source>
        <dbReference type="SAM" id="MobiDB-lite"/>
    </source>
</evidence>
<dbReference type="Proteomes" id="UP000238949">
    <property type="component" value="Unassembled WGS sequence"/>
</dbReference>
<feature type="coiled-coil region" evidence="1">
    <location>
        <begin position="248"/>
        <end position="275"/>
    </location>
</feature>
<dbReference type="Pfam" id="PF13558">
    <property type="entry name" value="SbcC_Walker_B"/>
    <property type="match status" value="1"/>
</dbReference>
<dbReference type="AlphaFoldDB" id="A0A2S9V5X5"/>
<protein>
    <recommendedName>
        <fullName evidence="5">ATP-dependent exonuclease SbcCD, C subunit-like protein</fullName>
    </recommendedName>
</protein>
<sequence>MSSDTLTETAAPIHSDPRPVSQATQRQGFRLTRFEVLNWGTFDRQIWHLDNSGDNCLLTGNIGSGKSTLVDGLTTLLVPPRKLAFNKAAGAENKERSLESYFYGYYTSQQDESGKARAVGLRSKGNHYSVLLAQFHSVALQQTITLAQIFWLKPGENKVKRLFVVVPEALDIATHFSDFGTQIKALRKRLQKMPELTLVESFNQYQQTFSKWLGLGTDGKALELFNQTISMKSVGSVTDFVRQNMLEQPDVEGQIQELERNYESLKRLHDAVVAAREKITLLQPIDKHGRQAKEAAQEKQHFAFCRDYVDSFMAEKAVVLYEKRIVRQQGELEKLAIDEQQLQSQKRRLNQTVSQLRSDIDQNGGGRLQQLQDKIKGLDEARNQSKRLCDNYLALVKPLGLPEALTADNYVSNIRESHSLFEQHQQQLENIESRQDDYKLQNHQLQQQQQAVQQELEALRHRKSNIPVRQLNIRERLCEHLKVEERRLPFVGELVQVKQSQTQWQGAIERVLHNFALSLVVPDSLYADVSDFVENTHLGTRLVYYRVKSTENYYPQSPQPDSLLAKIEIKRDSEHFQWLHRELQQRFDYQCCESMTDFRRSEKAISLQGQVKSGRFRHEKDDRHSLHDKSRFVLGWSNQAKLDLLAAQIRALQTDAAAMATTLAQCASQRRDIEELRRQAKNLSDFNLTFEQINWSQFANQLEVARQEIRVLEQSSDVLRELQQQFQHAQTELTQVEEAFRAHYQQLGKLETKLEDDHKILAEKTAECNAVSEQVKQRCYPDLSALYEKHGAAQLRIDMLANQCSVLRTKLNEKIQHLEEKRSKREKQMLTAMKDFAFRFPNDVTELDVSEQSLSEYQQMLKTLQDEDLPRHETRFKEMLNQDTIRSMALFRSYLDKQEEQIDARVSMINRSLRELDYQQGTYIEIDSISSPDLDIREFKQRLKSCVEFSTDDNLYSEQKFEQVKTLIEQMRHEPTWTQKVVDVRYWQLFNVVERYREDNSEKECYSDSGGKSGGQKEKLAYSILAAAILLQYRLVDDETGAKAKRRFNLVVIDEAFARGSKDSTRFGLELFKKLGLQLLLVTPLQKLDVIEHYVQQVHFVDQRSNRSMVLNMTIKEYRERLAQHKSQQQYKALVEEVEQNPALKRE</sequence>
<comment type="caution">
    <text evidence="3">The sequence shown here is derived from an EMBL/GenBank/DDBJ whole genome shotgun (WGS) entry which is preliminary data.</text>
</comment>
<feature type="region of interest" description="Disordered" evidence="2">
    <location>
        <begin position="1"/>
        <end position="25"/>
    </location>
</feature>
<dbReference type="RefSeq" id="WP_105936109.1">
    <property type="nucleotide sequence ID" value="NZ_PVNP01000197.1"/>
</dbReference>
<evidence type="ECO:0000313" key="3">
    <source>
        <dbReference type="EMBL" id="PRO71867.1"/>
    </source>
</evidence>
<feature type="coiled-coil region" evidence="1">
    <location>
        <begin position="325"/>
        <end position="388"/>
    </location>
</feature>
<feature type="coiled-coil region" evidence="1">
    <location>
        <begin position="659"/>
        <end position="739"/>
    </location>
</feature>
<keyword evidence="4" id="KW-1185">Reference proteome</keyword>
<dbReference type="EMBL" id="PVNP01000197">
    <property type="protein sequence ID" value="PRO71867.1"/>
    <property type="molecule type" value="Genomic_DNA"/>
</dbReference>
<name>A0A2S9V5X5_9ALTE</name>
<evidence type="ECO:0008006" key="5">
    <source>
        <dbReference type="Google" id="ProtNLM"/>
    </source>
</evidence>
<gene>
    <name evidence="3" type="ORF">C6Y40_19715</name>
</gene>
<dbReference type="Pfam" id="PF13555">
    <property type="entry name" value="AAA_29"/>
    <property type="match status" value="1"/>
</dbReference>
<evidence type="ECO:0000313" key="4">
    <source>
        <dbReference type="Proteomes" id="UP000238949"/>
    </source>
</evidence>
<accession>A0A2S9V5X5</accession>
<reference evidence="4" key="1">
    <citation type="journal article" date="2020" name="Int. J. Syst. Evol. Microbiol.">
        <title>Alteromonas alba sp. nov., a marine bacterium isolated from the seawater of the West Pacific Ocean.</title>
        <authorList>
            <person name="Sun C."/>
            <person name="Wu Y.-H."/>
            <person name="Xamxidin M."/>
            <person name="Cheng H."/>
            <person name="Xu X.-W."/>
        </authorList>
    </citation>
    <scope>NUCLEOTIDE SEQUENCE [LARGE SCALE GENOMIC DNA]</scope>
    <source>
        <strain evidence="4">190</strain>
    </source>
</reference>
<keyword evidence="1" id="KW-0175">Coiled coil</keyword>
<proteinExistence type="predicted"/>
<dbReference type="SUPFAM" id="SSF52540">
    <property type="entry name" value="P-loop containing nucleoside triphosphate hydrolases"/>
    <property type="match status" value="1"/>
</dbReference>
<dbReference type="InterPro" id="IPR027417">
    <property type="entry name" value="P-loop_NTPase"/>
</dbReference>
<organism evidence="3 4">
    <name type="scientific">Alteromonas alba</name>
    <dbReference type="NCBI Taxonomy" id="2079529"/>
    <lineage>
        <taxon>Bacteria</taxon>
        <taxon>Pseudomonadati</taxon>
        <taxon>Pseudomonadota</taxon>
        <taxon>Gammaproteobacteria</taxon>
        <taxon>Alteromonadales</taxon>
        <taxon>Alteromonadaceae</taxon>
        <taxon>Alteromonas/Salinimonas group</taxon>
        <taxon>Alteromonas</taxon>
    </lineage>
</organism>
<dbReference type="OrthoDB" id="9795626at2"/>
<evidence type="ECO:0000256" key="1">
    <source>
        <dbReference type="SAM" id="Coils"/>
    </source>
</evidence>
<feature type="coiled-coil region" evidence="1">
    <location>
        <begin position="414"/>
        <end position="462"/>
    </location>
</feature>
<dbReference type="Gene3D" id="3.40.1140.10">
    <property type="match status" value="1"/>
</dbReference>
<feature type="coiled-coil region" evidence="1">
    <location>
        <begin position="801"/>
        <end position="867"/>
    </location>
</feature>